<dbReference type="Pfam" id="PF13468">
    <property type="entry name" value="Glyoxalase_3"/>
    <property type="match status" value="1"/>
</dbReference>
<organism evidence="2 3">
    <name type="scientific">Caballeronia terrestris</name>
    <dbReference type="NCBI Taxonomy" id="1226301"/>
    <lineage>
        <taxon>Bacteria</taxon>
        <taxon>Pseudomonadati</taxon>
        <taxon>Pseudomonadota</taxon>
        <taxon>Betaproteobacteria</taxon>
        <taxon>Burkholderiales</taxon>
        <taxon>Burkholderiaceae</taxon>
        <taxon>Caballeronia</taxon>
    </lineage>
</organism>
<dbReference type="OrthoDB" id="9812467at2"/>
<dbReference type="EMBL" id="FCOL02000308">
    <property type="protein sequence ID" value="SAL87184.1"/>
    <property type="molecule type" value="Genomic_DNA"/>
</dbReference>
<evidence type="ECO:0000313" key="2">
    <source>
        <dbReference type="EMBL" id="SAL87184.1"/>
    </source>
</evidence>
<dbReference type="RefSeq" id="WP_087660750.1">
    <property type="nucleotide sequence ID" value="NZ_FCOL02000308.1"/>
</dbReference>
<sequence>MSSQVQLDHVVVAVRDLREAGRLYRALGFNVVDGGHHGHAPTRNALIAFEDSSFIELIEWTAHSRDDRWQRILESDGEGPVDFAFSTSHLPAMLERARDHGIEMFGPVDGSRVTPLGHRLRWRVGRPASSELPFLCSDITPRTLRIPGGDALQHANGASGIDTVFVAVTDAQGLLDKYRSLFVSDFDSMSVRDSRFAVGRSGVNVAATRMNGCTVALVSPEPSSTAPAAEFIRSVVRRRGPGVYALALTVPNGSKARSSHPLQTCGMHLRFSAISESLACMIFPAE</sequence>
<dbReference type="InterPro" id="IPR029068">
    <property type="entry name" value="Glyas_Bleomycin-R_OHBP_Dase"/>
</dbReference>
<dbReference type="SUPFAM" id="SSF54593">
    <property type="entry name" value="Glyoxalase/Bleomycin resistance protein/Dihydroxybiphenyl dioxygenase"/>
    <property type="match status" value="1"/>
</dbReference>
<keyword evidence="3" id="KW-1185">Reference proteome</keyword>
<dbReference type="PANTHER" id="PTHR40265">
    <property type="entry name" value="BLL2707 PROTEIN"/>
    <property type="match status" value="1"/>
</dbReference>
<dbReference type="PANTHER" id="PTHR40265:SF1">
    <property type="entry name" value="GLYOXALASE-LIKE DOMAIN-CONTAINING PROTEIN"/>
    <property type="match status" value="1"/>
</dbReference>
<gene>
    <name evidence="2" type="ORF">AWB67_07360</name>
</gene>
<feature type="domain" description="VOC" evidence="1">
    <location>
        <begin position="6"/>
        <end position="137"/>
    </location>
</feature>
<accession>A0A158L1D0</accession>
<evidence type="ECO:0000313" key="3">
    <source>
        <dbReference type="Proteomes" id="UP000054925"/>
    </source>
</evidence>
<dbReference type="AlphaFoldDB" id="A0A158L1D0"/>
<reference evidence="2" key="1">
    <citation type="submission" date="2016-01" db="EMBL/GenBank/DDBJ databases">
        <authorList>
            <person name="Peeters C."/>
        </authorList>
    </citation>
    <scope>NUCLEOTIDE SEQUENCE [LARGE SCALE GENOMIC DNA]</scope>
    <source>
        <strain evidence="2">LMG 22937</strain>
    </source>
</reference>
<proteinExistence type="predicted"/>
<dbReference type="Proteomes" id="UP000054925">
    <property type="component" value="Unassembled WGS sequence"/>
</dbReference>
<comment type="caution">
    <text evidence="2">The sequence shown here is derived from an EMBL/GenBank/DDBJ whole genome shotgun (WGS) entry which is preliminary data.</text>
</comment>
<evidence type="ECO:0000259" key="1">
    <source>
        <dbReference type="PROSITE" id="PS51819"/>
    </source>
</evidence>
<dbReference type="Gene3D" id="3.10.180.10">
    <property type="entry name" value="2,3-Dihydroxybiphenyl 1,2-Dioxygenase, domain 1"/>
    <property type="match status" value="2"/>
</dbReference>
<name>A0A158L1D0_9BURK</name>
<dbReference type="InterPro" id="IPR025870">
    <property type="entry name" value="Glyoxalase-like_dom"/>
</dbReference>
<dbReference type="InterPro" id="IPR037523">
    <property type="entry name" value="VOC_core"/>
</dbReference>
<dbReference type="PROSITE" id="PS51819">
    <property type="entry name" value="VOC"/>
    <property type="match status" value="1"/>
</dbReference>
<protein>
    <recommendedName>
        <fullName evidence="1">VOC domain-containing protein</fullName>
    </recommendedName>
</protein>